<dbReference type="Gene3D" id="1.20.58.1120">
    <property type="match status" value="1"/>
</dbReference>
<dbReference type="FunFam" id="3.40.50.300:FF:000362">
    <property type="entry name" value="Dynein, axonemal, heavy chain 6"/>
    <property type="match status" value="1"/>
</dbReference>
<dbReference type="Gene3D" id="3.10.490.20">
    <property type="match status" value="1"/>
</dbReference>
<evidence type="ECO:0000256" key="11">
    <source>
        <dbReference type="ARBA" id="ARBA00023054"/>
    </source>
</evidence>
<reference evidence="20" key="3">
    <citation type="submission" date="2025-09" db="UniProtKB">
        <authorList>
            <consortium name="Ensembl"/>
        </authorList>
    </citation>
    <scope>IDENTIFICATION</scope>
</reference>
<dbReference type="Gene3D" id="1.20.140.100">
    <property type="entry name" value="Dynein heavy chain, N-terminal domain 2"/>
    <property type="match status" value="1"/>
</dbReference>
<dbReference type="GO" id="GO:0051959">
    <property type="term" value="F:dynein light intermediate chain binding"/>
    <property type="evidence" value="ECO:0007669"/>
    <property type="project" value="InterPro"/>
</dbReference>
<dbReference type="FunFam" id="1.20.140.100:FF:000004">
    <property type="entry name" value="Dynein axonemal heavy chain 6"/>
    <property type="match status" value="1"/>
</dbReference>
<dbReference type="FunFam" id="1.20.920.30:FF:000002">
    <property type="entry name" value="Dynein axonemal heavy chain 3"/>
    <property type="match status" value="1"/>
</dbReference>
<evidence type="ECO:0000256" key="15">
    <source>
        <dbReference type="ARBA" id="ARBA00023273"/>
    </source>
</evidence>
<dbReference type="InterPro" id="IPR041658">
    <property type="entry name" value="AAA_lid_11"/>
</dbReference>
<dbReference type="Ensembl" id="ENSPMRT00000012229.1">
    <property type="protein sequence ID" value="ENSPMRP00000011449.1"/>
    <property type="gene ID" value="ENSPMRG00000004956.1"/>
</dbReference>
<dbReference type="Gene3D" id="1.10.287.2620">
    <property type="match status" value="1"/>
</dbReference>
<reference evidence="20" key="2">
    <citation type="submission" date="2025-08" db="UniProtKB">
        <authorList>
            <consortium name="Ensembl"/>
        </authorList>
    </citation>
    <scope>IDENTIFICATION</scope>
</reference>
<dbReference type="GO" id="GO:0005930">
    <property type="term" value="C:axoneme"/>
    <property type="evidence" value="ECO:0007669"/>
    <property type="project" value="UniProtKB-SubCell"/>
</dbReference>
<dbReference type="GO" id="GO:0030286">
    <property type="term" value="C:dynein complex"/>
    <property type="evidence" value="ECO:0007669"/>
    <property type="project" value="UniProtKB-KW"/>
</dbReference>
<dbReference type="InterPro" id="IPR003593">
    <property type="entry name" value="AAA+_ATPase"/>
</dbReference>
<dbReference type="FunFam" id="3.40.50.300:FF:000044">
    <property type="entry name" value="Dynein heavy chain 5, axonemal"/>
    <property type="match status" value="1"/>
</dbReference>
<dbReference type="Pfam" id="PF12775">
    <property type="entry name" value="AAA_7"/>
    <property type="match status" value="1"/>
</dbReference>
<dbReference type="FunFam" id="3.20.180.20:FF:000003">
    <property type="entry name" value="Dynein heavy chain 12, axonemal"/>
    <property type="match status" value="1"/>
</dbReference>
<organism evidence="20 21">
    <name type="scientific">Podarcis muralis</name>
    <name type="common">Wall lizard</name>
    <name type="synonym">Lacerta muralis</name>
    <dbReference type="NCBI Taxonomy" id="64176"/>
    <lineage>
        <taxon>Eukaryota</taxon>
        <taxon>Metazoa</taxon>
        <taxon>Chordata</taxon>
        <taxon>Craniata</taxon>
        <taxon>Vertebrata</taxon>
        <taxon>Euteleostomi</taxon>
        <taxon>Lepidosauria</taxon>
        <taxon>Squamata</taxon>
        <taxon>Bifurcata</taxon>
        <taxon>Unidentata</taxon>
        <taxon>Episquamata</taxon>
        <taxon>Laterata</taxon>
        <taxon>Lacertibaenia</taxon>
        <taxon>Lacertidae</taxon>
        <taxon>Podarcis</taxon>
    </lineage>
</organism>
<dbReference type="Pfam" id="PF17852">
    <property type="entry name" value="Dynein_AAA_lid"/>
    <property type="match status" value="1"/>
</dbReference>
<dbReference type="InterPro" id="IPR041466">
    <property type="entry name" value="Dynein_AAA5_ext"/>
</dbReference>
<dbReference type="Pfam" id="PF18199">
    <property type="entry name" value="Dynein_C"/>
    <property type="match status" value="1"/>
</dbReference>
<keyword evidence="9" id="KW-0067">ATP-binding</keyword>
<dbReference type="FunFam" id="3.40.50.300:FF:005585">
    <property type="entry name" value="Predicted protein"/>
    <property type="match status" value="1"/>
</dbReference>
<dbReference type="PANTHER" id="PTHR22878:SF70">
    <property type="entry name" value="DYNEIN HEAVY CHAIN 2, AXONEMAL"/>
    <property type="match status" value="1"/>
</dbReference>
<dbReference type="Pfam" id="PF03028">
    <property type="entry name" value="Dynein_heavy"/>
    <property type="match status" value="1"/>
</dbReference>
<dbReference type="InterPro" id="IPR035699">
    <property type="entry name" value="AAA_6"/>
</dbReference>
<dbReference type="CDD" id="cd00009">
    <property type="entry name" value="AAA"/>
    <property type="match status" value="1"/>
</dbReference>
<gene>
    <name evidence="20" type="primary">DNAH12</name>
</gene>
<dbReference type="InterPro" id="IPR042219">
    <property type="entry name" value="AAA_lid_11_sf"/>
</dbReference>
<dbReference type="Proteomes" id="UP000472272">
    <property type="component" value="Chromosome 2"/>
</dbReference>
<comment type="subunit">
    <text evidence="3">Consists of at least two heavy chains and a number of intermediate and light chains.</text>
</comment>
<dbReference type="Gene3D" id="1.10.8.720">
    <property type="entry name" value="Region D6 of dynein motor"/>
    <property type="match status" value="1"/>
</dbReference>
<dbReference type="Gene3D" id="3.40.50.300">
    <property type="entry name" value="P-loop containing nucleotide triphosphate hydrolases"/>
    <property type="match status" value="4"/>
</dbReference>
<dbReference type="GO" id="GO:0003341">
    <property type="term" value="P:cilium movement"/>
    <property type="evidence" value="ECO:0007669"/>
    <property type="project" value="UniProtKB-ARBA"/>
</dbReference>
<keyword evidence="12" id="KW-0969">Cilium</keyword>
<dbReference type="FunFam" id="1.10.8.720:FF:000001">
    <property type="entry name" value="dynein heavy chain 7, axonemal"/>
    <property type="match status" value="1"/>
</dbReference>
<keyword evidence="15" id="KW-0966">Cell projection</keyword>
<dbReference type="Gene3D" id="3.20.180.20">
    <property type="entry name" value="Dynein heavy chain, N-terminal domain 2"/>
    <property type="match status" value="1"/>
</dbReference>
<comment type="subcellular location">
    <subcellularLocation>
        <location evidence="1">Cytoplasm</location>
        <location evidence="1">Cytoskeleton</location>
        <location evidence="1">Cilium axoneme</location>
    </subcellularLocation>
</comment>
<dbReference type="InterPro" id="IPR042228">
    <property type="entry name" value="Dynein_linker_3"/>
</dbReference>
<reference evidence="20 21" key="1">
    <citation type="journal article" date="2019" name="Proc. Natl. Acad. Sci. U.S.A.">
        <title>Regulatory changes in pterin and carotenoid genes underlie balanced color polymorphisms in the wall lizard.</title>
        <authorList>
            <person name="Andrade P."/>
            <person name="Pinho C."/>
            <person name="Perez I de Lanuza G."/>
            <person name="Afonso S."/>
            <person name="Brejcha J."/>
            <person name="Rubin C.J."/>
            <person name="Wallerman O."/>
            <person name="Pereira P."/>
            <person name="Sabatino S.J."/>
            <person name="Bellati A."/>
            <person name="Pellitteri-Rosa D."/>
            <person name="Bosakova Z."/>
            <person name="Bunikis I."/>
            <person name="Carretero M.A."/>
            <person name="Feiner N."/>
            <person name="Marsik P."/>
            <person name="Pauperio F."/>
            <person name="Salvi D."/>
            <person name="Soler L."/>
            <person name="While G.M."/>
            <person name="Uller T."/>
            <person name="Font E."/>
            <person name="Andersson L."/>
            <person name="Carneiro M."/>
        </authorList>
    </citation>
    <scope>NUCLEOTIDE SEQUENCE</scope>
</reference>
<evidence type="ECO:0000256" key="10">
    <source>
        <dbReference type="ARBA" id="ARBA00023017"/>
    </source>
</evidence>
<dbReference type="InterPro" id="IPR027417">
    <property type="entry name" value="P-loop_NTPase"/>
</dbReference>
<dbReference type="InterPro" id="IPR004273">
    <property type="entry name" value="Dynein_heavy_D6_P-loop"/>
</dbReference>
<feature type="coiled-coil region" evidence="18">
    <location>
        <begin position="645"/>
        <end position="672"/>
    </location>
</feature>
<evidence type="ECO:0000256" key="14">
    <source>
        <dbReference type="ARBA" id="ARBA00023212"/>
    </source>
</evidence>
<dbReference type="FunFam" id="3.40.50.300:FF:001112">
    <property type="entry name" value="Dynein heavy chain 12, axonemal"/>
    <property type="match status" value="1"/>
</dbReference>
<dbReference type="InterPro" id="IPR026983">
    <property type="entry name" value="DHC"/>
</dbReference>
<comment type="function">
    <text evidence="16">Force generating protein of respiratory cilia. Produces force towards the minus ends of microtubules. Dynein has ATPase activity; the force-producing power stroke is thought to occur on release of ADP. Involved in sperm motility; implicated in sperm flagellar assembly.</text>
</comment>
<dbReference type="Pfam" id="PF08393">
    <property type="entry name" value="DHC_N2"/>
    <property type="match status" value="1"/>
</dbReference>
<dbReference type="Pfam" id="PF12774">
    <property type="entry name" value="AAA_6"/>
    <property type="match status" value="1"/>
</dbReference>
<evidence type="ECO:0000256" key="4">
    <source>
        <dbReference type="ARBA" id="ARBA00022490"/>
    </source>
</evidence>
<keyword evidence="8" id="KW-0833">Ubl conjugation pathway</keyword>
<evidence type="ECO:0000256" key="18">
    <source>
        <dbReference type="SAM" id="Coils"/>
    </source>
</evidence>
<evidence type="ECO:0000256" key="9">
    <source>
        <dbReference type="ARBA" id="ARBA00022840"/>
    </source>
</evidence>
<dbReference type="Pfam" id="PF12780">
    <property type="entry name" value="AAA_8"/>
    <property type="match status" value="1"/>
</dbReference>
<dbReference type="SUPFAM" id="SSF52540">
    <property type="entry name" value="P-loop containing nucleoside triphosphate hydrolases"/>
    <property type="match status" value="3"/>
</dbReference>
<dbReference type="GO" id="GO:0005524">
    <property type="term" value="F:ATP binding"/>
    <property type="evidence" value="ECO:0007669"/>
    <property type="project" value="UniProtKB-KW"/>
</dbReference>
<evidence type="ECO:0000256" key="2">
    <source>
        <dbReference type="ARBA" id="ARBA00008887"/>
    </source>
</evidence>
<dbReference type="Gene3D" id="1.10.8.710">
    <property type="match status" value="1"/>
</dbReference>
<evidence type="ECO:0000256" key="8">
    <source>
        <dbReference type="ARBA" id="ARBA00022786"/>
    </source>
</evidence>
<keyword evidence="7" id="KW-0547">Nucleotide-binding</keyword>
<protein>
    <recommendedName>
        <fullName evidence="17">Dynein axonemal heavy chain 12</fullName>
    </recommendedName>
</protein>
<dbReference type="Gene3D" id="1.10.472.130">
    <property type="match status" value="1"/>
</dbReference>
<feature type="domain" description="AAA+ ATPase" evidence="19">
    <location>
        <begin position="1778"/>
        <end position="1926"/>
    </location>
</feature>
<dbReference type="GO" id="GO:0008569">
    <property type="term" value="F:minus-end-directed microtubule motor activity"/>
    <property type="evidence" value="ECO:0007669"/>
    <property type="project" value="InterPro"/>
</dbReference>
<dbReference type="GO" id="GO:0045505">
    <property type="term" value="F:dynein intermediate chain binding"/>
    <property type="evidence" value="ECO:0007669"/>
    <property type="project" value="InterPro"/>
</dbReference>
<evidence type="ECO:0000256" key="17">
    <source>
        <dbReference type="ARBA" id="ARBA00069442"/>
    </source>
</evidence>
<feature type="domain" description="AAA+ ATPase" evidence="19">
    <location>
        <begin position="1158"/>
        <end position="1297"/>
    </location>
</feature>
<evidence type="ECO:0000256" key="16">
    <source>
        <dbReference type="ARBA" id="ARBA00057074"/>
    </source>
</evidence>
<name>A0A670IIG8_PODMU</name>
<dbReference type="FunFam" id="1.20.58.1120:FF:000005">
    <property type="entry name" value="Dynein, axonemal, heavy chain 12"/>
    <property type="match status" value="1"/>
</dbReference>
<dbReference type="InterPro" id="IPR041589">
    <property type="entry name" value="DNAH3_AAA_lid_1"/>
</dbReference>
<dbReference type="Pfam" id="PF18198">
    <property type="entry name" value="AAA_lid_11"/>
    <property type="match status" value="1"/>
</dbReference>
<dbReference type="FunFam" id="1.20.1270.280:FF:000001">
    <property type="entry name" value="dynein heavy chain 7, axonemal"/>
    <property type="match status" value="1"/>
</dbReference>
<evidence type="ECO:0000256" key="5">
    <source>
        <dbReference type="ARBA" id="ARBA00022701"/>
    </source>
</evidence>
<dbReference type="Pfam" id="PF17857">
    <property type="entry name" value="AAA_lid_1"/>
    <property type="match status" value="1"/>
</dbReference>
<evidence type="ECO:0000313" key="20">
    <source>
        <dbReference type="Ensembl" id="ENSPMRP00000011449.1"/>
    </source>
</evidence>
<evidence type="ECO:0000313" key="21">
    <source>
        <dbReference type="Proteomes" id="UP000472272"/>
    </source>
</evidence>
<keyword evidence="10" id="KW-0243">Dynein</keyword>
<evidence type="ECO:0000256" key="3">
    <source>
        <dbReference type="ARBA" id="ARBA00011655"/>
    </source>
</evidence>
<dbReference type="InterPro" id="IPR043160">
    <property type="entry name" value="Dynein_C_barrel"/>
</dbReference>
<dbReference type="InterPro" id="IPR013602">
    <property type="entry name" value="Dynein_heavy_linker"/>
</dbReference>
<keyword evidence="21" id="KW-1185">Reference proteome</keyword>
<proteinExistence type="inferred from homology"/>
<dbReference type="InterPro" id="IPR043157">
    <property type="entry name" value="Dynein_AAA1S"/>
</dbReference>
<dbReference type="Gene3D" id="1.20.1270.280">
    <property type="match status" value="1"/>
</dbReference>
<dbReference type="GO" id="GO:0005874">
    <property type="term" value="C:microtubule"/>
    <property type="evidence" value="ECO:0007669"/>
    <property type="project" value="UniProtKB-KW"/>
</dbReference>
<evidence type="ECO:0000256" key="12">
    <source>
        <dbReference type="ARBA" id="ARBA00023069"/>
    </source>
</evidence>
<keyword evidence="4" id="KW-0963">Cytoplasm</keyword>
<keyword evidence="13" id="KW-0505">Motor protein</keyword>
<accession>A0A670IIG8</accession>
<dbReference type="InterPro" id="IPR042222">
    <property type="entry name" value="Dynein_2_N"/>
</dbReference>
<keyword evidence="14" id="KW-0206">Cytoskeleton</keyword>
<comment type="similarity">
    <text evidence="2">Belongs to the dynein heavy chain family.</text>
</comment>
<dbReference type="Gene3D" id="1.20.920.30">
    <property type="match status" value="1"/>
</dbReference>
<feature type="coiled-coil region" evidence="18">
    <location>
        <begin position="549"/>
        <end position="576"/>
    </location>
</feature>
<dbReference type="GeneTree" id="ENSGT00940000154280"/>
<dbReference type="FunFam" id="3.10.490.20:FF:000001">
    <property type="entry name" value="dynein heavy chain 7, axonemal"/>
    <property type="match status" value="1"/>
</dbReference>
<dbReference type="FunFam" id="1.10.8.710:FF:000004">
    <property type="entry name" value="Dynein axonemal heavy chain 6"/>
    <property type="match status" value="1"/>
</dbReference>
<dbReference type="FunFam" id="1.10.287.2620:FF:000002">
    <property type="entry name" value="Dynein heavy chain 2, axonemal"/>
    <property type="match status" value="1"/>
</dbReference>
<evidence type="ECO:0000256" key="6">
    <source>
        <dbReference type="ARBA" id="ARBA00022737"/>
    </source>
</evidence>
<evidence type="ECO:0000256" key="13">
    <source>
        <dbReference type="ARBA" id="ARBA00023175"/>
    </source>
</evidence>
<evidence type="ECO:0000259" key="19">
    <source>
        <dbReference type="SMART" id="SM00382"/>
    </source>
</evidence>
<keyword evidence="5" id="KW-0493">Microtubule</keyword>
<keyword evidence="6" id="KW-0677">Repeat</keyword>
<keyword evidence="11 18" id="KW-0175">Coiled coil</keyword>
<evidence type="ECO:0000256" key="1">
    <source>
        <dbReference type="ARBA" id="ARBA00004430"/>
    </source>
</evidence>
<sequence length="2982" mass="345026">MNSEQKQIRNNYLFLKNCVESNPVVPIQQEWLDSMLTLVPDNLMEGKGRMKLVEELLAEITNDYEMSMKRYMVRSVLVKPNVKLLEYEKEEPLPVEPIGLDFSRPWHKSFLQARKQIFANLHILHPTLRILLDIGYKTFSNLLFLIYRSRGPIEYESLQNDVSINCLKTEEKLLNTWYPRVINLFTRKEALEGVKPDKVDSFYNCVSTLMSNQLKELLKRTVEAYVKLFDLEDQRRLPLFKMELTFDDEKMDFYPSFQDLEDAILFIVLLISQTLQNVQAVHSWLAGGTTVATIDTELPEHVISWANSVLREAINENLKGPKAQLDYYLDKYGWLVDGTADDRIREFVTEEHSFDEYAEFIDDFFSLAKEIMSLPMIAHFPMVRLDCEDLKQGLSDKAKSFANKLLYIIAENHKSENKMICKEFETIKVRALKPPETTEEMMESIVYIDKAKTVGIHSLYERIKESQRRMNYLLDVFTFDPEGLSLNATVLLWPQNINPVFDENDELIERSKRKGESDLLAKREKLILEIDRQTRRMHEFTEYQDLDRMQQYVTDMRTMQKRLQDADETVAFINKEEKLFNWEQTEYPELETLKVNIEPYQKLFAFILKWQRTEKRWMDGAFLDLNGESMETEVDEFFREIYKTVRFFQQKLKKAELERKKSLQRRAVVEERVEEEKKDSPTISMCIRARHWKQMSEIVGYDLTPDSGTTLRKVLKQNLTPFLEKFETISMGASKEFSLEKAMHTMMDTWDSISFQISLYRETGVNILCAVDEIQTILDDQIIKTQTMRGSPFIKPFEKQMKEWEDRLIRIQETIDEWLKVQAQWLYLEPIFSSEDIMQQMPEEGRQFQTVDRYWKDIMKYCAKDPKVLAATSLTGLLEKLQNCNELLDKIMRGLNAYLEKKRLFFPRFFFLSNDEMLEILSETKDPLRVQPHLKKCFEGISKLEFLSNLDIKSMFSTEGERVEFISTISTSEARGAVEKWLIQVEDIMLKSIHDVITRSRLAYPETERKDWVREWPGQVVICVSQMFWTSEVHEAIASGPEGLKNYYANLQFQLNDIVELVRGKLSKQTRTTLGALVTIDVHARDVVMEMIESGVSHETDFQWLAQLRYYWEYENVRVRIINCNVKYAYEYLGNSPRLVITPLTDRCYRTLIGAFYLNLGGAPEGPAGTGKTETTKDLAKALAVQCVVFNCSDGLDYLAMGKFFKGLASSGAWACFDEFNRIELEVLSVVAQQILCIQRAIQLKLETFNFEGTELRLNPNCFVAITMNPGYAGRSELPDNLKVLFRTVAMMVPNYALIAEISLYSYGFLNAKPLSVKIVMTYRLCSEQLSSQFHYDYGMRAVKAVLIAAGNLKLKFPFENEDILLLRSIKDVNEPKFLSHDIPLFMGITSDLFPGIKLPEADYNDFLECANECCKAHNVQPVKVFLEKMIQTYEMMIVRHGFMLVGEPFAGKTKVLHVLADTLSLMNERGYGDEEKVVHRTVNPKAITMGQLFGRFDPVSHEWTDGIVANTFREFALTETPDRKWVVFDGPIDTLWIESMNTVLDDNKKLCLMSGEIIQMSPQMSLIFEAMDLSQASPATVSRCGMIYLEPLQLGWLPLVTSWLSTLPEPLDQKEYQELFEDLFNWIVPPALRMRQKKCKVARTFIELHNWETGAKQLEICHEYIGCFAFATVWSIGGTCDGDGRVLFDAFMRDIIAGKMDKHPMPAAVGKWEHPFEERGLVYDFMFEMKGKGRWMHWNEAIKSINYNDKNLKVQDIIVPTMDTVRYTYLMELCIKYGKPLLFVGPTGTGKSAYVKDKLMNHIEKNLYFPFFVNFSARTSANQTQNIIMARLDKRRKGIFGPPMGKKCIIFVDDMNMPALEQYGAQPPIELLRQFFDHGIWYDLKDTNKIILVEIQLMAAMGPPGGGRNPVTPRFLRHFNICTINTFSDETMVRIFSTVVSFYLRANEFIPEYFTVGNQIVSGTMEVYKKAMDNLLPTPAKSHYTFNLRDFARVILGCLLIKKDSVVNKHTMVRLFVHEVFRVFYDRLVDDTDRAWLFKLMKDIVKEHFKESFDAVFSHLRQGNAPVTEEDMRNLLFGDYMNPDLEGDERLYFEIQSVQMFSDVVDLCLDEYNQTHKTRMNLVIFRYVLEHLSRICRVLKQSGGNALLVGMGGSGRQSMTRLATSMAKMNIFQPEISKSYGMNEWRDDLKVKIYICWHYNKSKILEKRLRYLNDHFTYNLYCNVCRSLFEKDKLLFSFLLCCNLLMAKKEIEHQEFMFLLTGGVGLKSKHKNPDPSWIQDKSWDELCRASDMTAFKGLRSHIAEELKEWRKIYDSKEPQNVPLPKPWNTNLNEIKKMIVLRCLRPDKISPAITTFVTDKLGKKFVEPPPFDLTKSYLDSNSTIPLIFVLSPGADPMASLLKFANDKNMIGNKFQSISLGQGQGPIAAKMIRSGMEEGTWVCLQNCHLAVSWMPMLEKICEEFSAETCNGTFRLWLTSYPSPKFPVTILQNGVKMTNEPPTGLRLNLLQSYVSDPLSDPAFFAGCPGKEQRWEKLLFGVCFFHALVQERKKFGPLGWNIPYGFNESDLRISVRQLQLFINEYEHVPFEAISYLTGECNYGGRVTDDWDRRLLLTMLADFYNPEIVENPQYLFSPSGNYYAPPRGTYDDYIEFIKNLPFSQQPEVFGLHDNVDISKDLQQTKILFESLILTQGGSHQGGSSGGGDTALYEIADDILSKLPSDYDIEAALLKYPVRYEESMNTVLVQEMERFNNLIRTIRTTLVNLKKAIKGLVVMDSELEALCGSLLVGKVAENWAKRSYPSLKPLGSYILDFLERLKFLQEWYESGKPCVFWLSGFFFTQAFLTGAMQNYARKYTVPIDLLGYEFQVIPKDTSKVAPEDGVYIHGLFLDGARWDRKKGLLAEQYPKILFDAMPIIWIKPTKKTAIKKSNAYMCPLYKTSERKGTLSTTGHSTNFVIALMLLTDQPVQHWIKRGVALLCQLDD</sequence>
<dbReference type="SMART" id="SM00382">
    <property type="entry name" value="AAA"/>
    <property type="match status" value="2"/>
</dbReference>
<evidence type="ECO:0000256" key="7">
    <source>
        <dbReference type="ARBA" id="ARBA00022741"/>
    </source>
</evidence>
<dbReference type="PANTHER" id="PTHR22878">
    <property type="entry name" value="DYNEIN HEAVY CHAIN 6, AXONEMAL-LIKE-RELATED"/>
    <property type="match status" value="1"/>
</dbReference>
<dbReference type="InterPro" id="IPR024317">
    <property type="entry name" value="Dynein_heavy_chain_D4_dom"/>
</dbReference>
<dbReference type="InterPro" id="IPR041228">
    <property type="entry name" value="Dynein_C"/>
</dbReference>